<keyword evidence="5" id="KW-0966">Cell projection</keyword>
<dbReference type="SUPFAM" id="SSF52058">
    <property type="entry name" value="L domain-like"/>
    <property type="match status" value="1"/>
</dbReference>
<dbReference type="FunCoup" id="A0A6J3QLI0">
    <property type="interactions" value="65"/>
</dbReference>
<keyword evidence="2" id="KW-0433">Leucine-rich repeat</keyword>
<protein>
    <submittedName>
        <fullName evidence="8">Leucine-rich repeat-containing protein 46 isoform X1</fullName>
    </submittedName>
</protein>
<dbReference type="InterPro" id="IPR032675">
    <property type="entry name" value="LRR_dom_sf"/>
</dbReference>
<dbReference type="InterPro" id="IPR050576">
    <property type="entry name" value="Cilia_flagella_integrity"/>
</dbReference>
<name>A0A6J3QLI0_TURTR</name>
<feature type="region of interest" description="Disordered" evidence="6">
    <location>
        <begin position="46"/>
        <end position="74"/>
    </location>
</feature>
<sequence length="465" mass="50552">MCVIHHQSLFPFPVSPWFPSLMSRSLFGCGVIRVLKSNLAQPQVYALNHPPGENKSSQGSDNQFKKWDDHSQSATSPASRVDLVLGLCPFKRPPIQLTSAWFPQLGFFLQNKIERIENLACVPSLRFLSLAGNRIRQVENLRDLPHLQFLDLSENLIEILKLGRNVLALAHGISPGGALPPLCSPSPCLHYRHILRGSGGLCKEAVALDRKVGVRTSLFLSLLCADEFPESLLILNLTGNSCTNQESYRRLVTEALPLLLDLDGQPVAERWTSDEEDQASSNEDEEFPELRGPFCSERGDPAFQGLQPPQSTPLPALWDLGEAKTAVVSGDVVPGPDQSGHAGFLKELEQETSRHREHRQQTALLEHLLRVEMRPTLTDLPLLPGAPMAGNSSPSVTPRQGKETSPEPVSLPQASSATKKPCLPASRSQQSTVQAGKGARAAAAAKASPAGAPSTTKTVTEKIKK</sequence>
<dbReference type="Pfam" id="PF12799">
    <property type="entry name" value="LRR_4"/>
    <property type="match status" value="1"/>
</dbReference>
<evidence type="ECO:0000256" key="3">
    <source>
        <dbReference type="ARBA" id="ARBA00022737"/>
    </source>
</evidence>
<dbReference type="AlphaFoldDB" id="A0A6J3QLI0"/>
<evidence type="ECO:0000256" key="2">
    <source>
        <dbReference type="ARBA" id="ARBA00022614"/>
    </source>
</evidence>
<dbReference type="PANTHER" id="PTHR45973">
    <property type="entry name" value="PROTEIN PHOSPHATASE 1 REGULATORY SUBUNIT SDS22-RELATED"/>
    <property type="match status" value="1"/>
</dbReference>
<keyword evidence="7" id="KW-1185">Reference proteome</keyword>
<dbReference type="CTD" id="90506"/>
<comment type="subcellular location">
    <subcellularLocation>
        <location evidence="1">Cell projection</location>
        <location evidence="1">Cilium</location>
    </subcellularLocation>
</comment>
<dbReference type="PANTHER" id="PTHR45973:SF9">
    <property type="entry name" value="LEUCINE-RICH REPEAT-CONTAINING PROTEIN 46"/>
    <property type="match status" value="1"/>
</dbReference>
<reference evidence="8" key="1">
    <citation type="submission" date="2025-08" db="UniProtKB">
        <authorList>
            <consortium name="RefSeq"/>
        </authorList>
    </citation>
    <scope>IDENTIFICATION</scope>
    <source>
        <tissue evidence="8">Spleen</tissue>
    </source>
</reference>
<feature type="compositionally biased region" description="Acidic residues" evidence="6">
    <location>
        <begin position="274"/>
        <end position="287"/>
    </location>
</feature>
<feature type="compositionally biased region" description="Low complexity" evidence="6">
    <location>
        <begin position="435"/>
        <end position="454"/>
    </location>
</feature>
<evidence type="ECO:0000256" key="6">
    <source>
        <dbReference type="SAM" id="MobiDB-lite"/>
    </source>
</evidence>
<proteinExistence type="predicted"/>
<dbReference type="InterPro" id="IPR001611">
    <property type="entry name" value="Leu-rich_rpt"/>
</dbReference>
<evidence type="ECO:0000313" key="7">
    <source>
        <dbReference type="Proteomes" id="UP000245320"/>
    </source>
</evidence>
<dbReference type="Gene3D" id="3.80.10.10">
    <property type="entry name" value="Ribonuclease Inhibitor"/>
    <property type="match status" value="2"/>
</dbReference>
<feature type="region of interest" description="Disordered" evidence="6">
    <location>
        <begin position="271"/>
        <end position="314"/>
    </location>
</feature>
<dbReference type="InterPro" id="IPR025875">
    <property type="entry name" value="Leu-rich_rpt_4"/>
</dbReference>
<keyword evidence="3" id="KW-0677">Repeat</keyword>
<dbReference type="Proteomes" id="UP000245320">
    <property type="component" value="Chromosome 20"/>
</dbReference>
<evidence type="ECO:0000256" key="4">
    <source>
        <dbReference type="ARBA" id="ARBA00023069"/>
    </source>
</evidence>
<evidence type="ECO:0000313" key="8">
    <source>
        <dbReference type="RefSeq" id="XP_033702903.1"/>
    </source>
</evidence>
<dbReference type="OrthoDB" id="7451790at2759"/>
<evidence type="ECO:0000256" key="1">
    <source>
        <dbReference type="ARBA" id="ARBA00004138"/>
    </source>
</evidence>
<gene>
    <name evidence="8" type="primary">LRRC46</name>
</gene>
<dbReference type="InParanoid" id="A0A6J3QLI0"/>
<keyword evidence="4" id="KW-0969">Cilium</keyword>
<dbReference type="RefSeq" id="XP_033702903.1">
    <property type="nucleotide sequence ID" value="XM_033847012.1"/>
</dbReference>
<accession>A0A6J3QLI0</accession>
<organism evidence="7 8">
    <name type="scientific">Tursiops truncatus</name>
    <name type="common">Atlantic bottle-nosed dolphin</name>
    <name type="synonym">Delphinus truncatus</name>
    <dbReference type="NCBI Taxonomy" id="9739"/>
    <lineage>
        <taxon>Eukaryota</taxon>
        <taxon>Metazoa</taxon>
        <taxon>Chordata</taxon>
        <taxon>Craniata</taxon>
        <taxon>Vertebrata</taxon>
        <taxon>Euteleostomi</taxon>
        <taxon>Mammalia</taxon>
        <taxon>Eutheria</taxon>
        <taxon>Laurasiatheria</taxon>
        <taxon>Artiodactyla</taxon>
        <taxon>Whippomorpha</taxon>
        <taxon>Cetacea</taxon>
        <taxon>Odontoceti</taxon>
        <taxon>Delphinidae</taxon>
        <taxon>Tursiops</taxon>
    </lineage>
</organism>
<dbReference type="PROSITE" id="PS51450">
    <property type="entry name" value="LRR"/>
    <property type="match status" value="1"/>
</dbReference>
<evidence type="ECO:0000256" key="5">
    <source>
        <dbReference type="ARBA" id="ARBA00023273"/>
    </source>
</evidence>
<feature type="region of interest" description="Disordered" evidence="6">
    <location>
        <begin position="380"/>
        <end position="465"/>
    </location>
</feature>